<comment type="caution">
    <text evidence="12">The sequence shown here is derived from an EMBL/GenBank/DDBJ whole genome shotgun (WGS) entry which is preliminary data.</text>
</comment>
<dbReference type="AlphaFoldDB" id="A0A1S1YYB9"/>
<dbReference type="PANTHER" id="PTHR30069:SF57">
    <property type="entry name" value="TONB-DEPENDENT RECEPTOR"/>
    <property type="match status" value="1"/>
</dbReference>
<keyword evidence="7 8" id="KW-0998">Cell outer membrane</keyword>
<dbReference type="RefSeq" id="WP_044218844.1">
    <property type="nucleotide sequence ID" value="NZ_JRYR02000001.1"/>
</dbReference>
<dbReference type="InterPro" id="IPR012910">
    <property type="entry name" value="Plug_dom"/>
</dbReference>
<accession>A0A1S1YYB9</accession>
<evidence type="ECO:0000259" key="11">
    <source>
        <dbReference type="Pfam" id="PF07715"/>
    </source>
</evidence>
<proteinExistence type="inferred from homology"/>
<keyword evidence="5 9" id="KW-0798">TonB box</keyword>
<dbReference type="GO" id="GO:0044718">
    <property type="term" value="P:siderophore transmembrane transport"/>
    <property type="evidence" value="ECO:0007669"/>
    <property type="project" value="TreeGrafter"/>
</dbReference>
<keyword evidence="13" id="KW-1185">Reference proteome</keyword>
<comment type="subcellular location">
    <subcellularLocation>
        <location evidence="1 8">Cell outer membrane</location>
        <topology evidence="1 8">Multi-pass membrane protein</topology>
    </subcellularLocation>
</comment>
<dbReference type="InterPro" id="IPR008969">
    <property type="entry name" value="CarboxyPept-like_regulatory"/>
</dbReference>
<evidence type="ECO:0000256" key="2">
    <source>
        <dbReference type="ARBA" id="ARBA00022448"/>
    </source>
</evidence>
<evidence type="ECO:0000256" key="4">
    <source>
        <dbReference type="ARBA" id="ARBA00022692"/>
    </source>
</evidence>
<keyword evidence="12" id="KW-0675">Receptor</keyword>
<dbReference type="STRING" id="915059.NH26_06365"/>
<protein>
    <submittedName>
        <fullName evidence="12">Ferric aerobactin receptor</fullName>
    </submittedName>
</protein>
<name>A0A1S1YYB9_FLAPC</name>
<dbReference type="OrthoDB" id="9804995at2"/>
<evidence type="ECO:0000256" key="7">
    <source>
        <dbReference type="ARBA" id="ARBA00023237"/>
    </source>
</evidence>
<organism evidence="12 13">
    <name type="scientific">Flammeovirga pacifica</name>
    <dbReference type="NCBI Taxonomy" id="915059"/>
    <lineage>
        <taxon>Bacteria</taxon>
        <taxon>Pseudomonadati</taxon>
        <taxon>Bacteroidota</taxon>
        <taxon>Cytophagia</taxon>
        <taxon>Cytophagales</taxon>
        <taxon>Flammeovirgaceae</taxon>
        <taxon>Flammeovirga</taxon>
    </lineage>
</organism>
<keyword evidence="3 8" id="KW-1134">Transmembrane beta strand</keyword>
<dbReference type="InterPro" id="IPR036942">
    <property type="entry name" value="Beta-barrel_TonB_sf"/>
</dbReference>
<evidence type="ECO:0000256" key="1">
    <source>
        <dbReference type="ARBA" id="ARBA00004571"/>
    </source>
</evidence>
<dbReference type="InterPro" id="IPR000531">
    <property type="entry name" value="Beta-barrel_TonB"/>
</dbReference>
<evidence type="ECO:0000256" key="8">
    <source>
        <dbReference type="PROSITE-ProRule" id="PRU01360"/>
    </source>
</evidence>
<sequence length="801" mass="90166">MKLSFLTLFSIFIFSSTLFAQKGIIRGKVTELPRNEAVPYATVVIQGTSKGATTDDNGSYEITGLEPGLYNLVVNYVGYAPASQEVEVTNSRPAMINFQLKASTQELNEVEIVANGFYKSDESPVSVQRIGVTEVKRAPGANRDISRVLQSLPGVASTASFRNDILIRGGAPNENRFYLDGIEIPNINHFATQGASGGPVGMINVDFIENVEFYSGAYPSGRGNALSSVMEFTQKDGRTDQHTANIILGTSDIGVTFEGPVTEKSSIIVSARQSYLQALFSVLGLPFLPTYNDFQMKYKYEFDQRNKLSIIGLGAIDQFKLADSPGDPSDEDYESNVYTLNNLPEQNQWNYTVGAKYEHFRDNSTFTFVASRNMLTNNQFKHPNNDVNQSKIYDYNSTEAENKFRLEGITFTNNGFTFSYGLNYEYATYTNQTFQKLYDYDDDKLVTVTFDSNLPINKWGGFATISKKLVQDKVTLSLGARVDANDYSDTMGNLLDQFSPRFSASYQFTPRWSLNFNTGIYYQLPTYTTLGYKEDDKFVNKDNGVKYIRNKQLVGGLEYKIPEKNLKFSLEGFQKLYDQYPYSINNQISLANLGADFGVIGSEAVTSTSLGRSRGIEFLAQQKFYKGFYGILAYTYVQSEFTNADPNTYAPSSWDSRNIVSLTGGKKLQRNWEIGARWLYSGGTPYTPYDVEASMNREVWDAERRGVRDYAQINTLRLDASHQLDVRVDKHYYFDKWSINFFFDIQNIYNNKTKGQSILTTELDQNGSPLVDPNDPTKYVPKEIETTNGLLQPSIGIIVEL</sequence>
<keyword evidence="4 8" id="KW-0812">Transmembrane</keyword>
<evidence type="ECO:0000256" key="6">
    <source>
        <dbReference type="ARBA" id="ARBA00023136"/>
    </source>
</evidence>
<evidence type="ECO:0000256" key="9">
    <source>
        <dbReference type="RuleBase" id="RU003357"/>
    </source>
</evidence>
<dbReference type="GO" id="GO:0009279">
    <property type="term" value="C:cell outer membrane"/>
    <property type="evidence" value="ECO:0007669"/>
    <property type="project" value="UniProtKB-SubCell"/>
</dbReference>
<dbReference type="Pfam" id="PF00593">
    <property type="entry name" value="TonB_dep_Rec_b-barrel"/>
    <property type="match status" value="1"/>
</dbReference>
<feature type="domain" description="TonB-dependent receptor-like beta-barrel" evidence="10">
    <location>
        <begin position="325"/>
        <end position="747"/>
    </location>
</feature>
<gene>
    <name evidence="12" type="ORF">NH26_06365</name>
</gene>
<dbReference type="Gene3D" id="2.60.40.1120">
    <property type="entry name" value="Carboxypeptidase-like, regulatory domain"/>
    <property type="match status" value="1"/>
</dbReference>
<evidence type="ECO:0000256" key="5">
    <source>
        <dbReference type="ARBA" id="ARBA00023077"/>
    </source>
</evidence>
<evidence type="ECO:0000256" key="3">
    <source>
        <dbReference type="ARBA" id="ARBA00022452"/>
    </source>
</evidence>
<evidence type="ECO:0000313" key="13">
    <source>
        <dbReference type="Proteomes" id="UP000179797"/>
    </source>
</evidence>
<dbReference type="EMBL" id="JRYR02000001">
    <property type="protein sequence ID" value="OHX66002.1"/>
    <property type="molecule type" value="Genomic_DNA"/>
</dbReference>
<dbReference type="PANTHER" id="PTHR30069">
    <property type="entry name" value="TONB-DEPENDENT OUTER MEMBRANE RECEPTOR"/>
    <property type="match status" value="1"/>
</dbReference>
<feature type="domain" description="TonB-dependent receptor plug" evidence="11">
    <location>
        <begin position="121"/>
        <end position="220"/>
    </location>
</feature>
<dbReference type="Gene3D" id="2.170.130.10">
    <property type="entry name" value="TonB-dependent receptor, plug domain"/>
    <property type="match status" value="1"/>
</dbReference>
<dbReference type="GO" id="GO:0015344">
    <property type="term" value="F:siderophore uptake transmembrane transporter activity"/>
    <property type="evidence" value="ECO:0007669"/>
    <property type="project" value="TreeGrafter"/>
</dbReference>
<dbReference type="InterPro" id="IPR037066">
    <property type="entry name" value="Plug_dom_sf"/>
</dbReference>
<dbReference type="SUPFAM" id="SSF49464">
    <property type="entry name" value="Carboxypeptidase regulatory domain-like"/>
    <property type="match status" value="1"/>
</dbReference>
<dbReference type="Gene3D" id="2.40.170.20">
    <property type="entry name" value="TonB-dependent receptor, beta-barrel domain"/>
    <property type="match status" value="1"/>
</dbReference>
<dbReference type="SUPFAM" id="SSF56935">
    <property type="entry name" value="Porins"/>
    <property type="match status" value="1"/>
</dbReference>
<reference evidence="12 13" key="1">
    <citation type="journal article" date="2012" name="Int. J. Syst. Evol. Microbiol.">
        <title>Flammeovirga pacifica sp. nov., isolated from deep-sea sediment.</title>
        <authorList>
            <person name="Xu H."/>
            <person name="Fu Y."/>
            <person name="Yang N."/>
            <person name="Ding Z."/>
            <person name="Lai Q."/>
            <person name="Zeng R."/>
        </authorList>
    </citation>
    <scope>NUCLEOTIDE SEQUENCE [LARGE SCALE GENOMIC DNA]</scope>
    <source>
        <strain evidence="13">DSM 24597 / LMG 26175 / WPAGA1</strain>
    </source>
</reference>
<dbReference type="Proteomes" id="UP000179797">
    <property type="component" value="Unassembled WGS sequence"/>
</dbReference>
<dbReference type="Pfam" id="PF13715">
    <property type="entry name" value="CarbopepD_reg_2"/>
    <property type="match status" value="1"/>
</dbReference>
<evidence type="ECO:0000259" key="10">
    <source>
        <dbReference type="Pfam" id="PF00593"/>
    </source>
</evidence>
<evidence type="ECO:0000313" key="12">
    <source>
        <dbReference type="EMBL" id="OHX66002.1"/>
    </source>
</evidence>
<dbReference type="InterPro" id="IPR039426">
    <property type="entry name" value="TonB-dep_rcpt-like"/>
</dbReference>
<keyword evidence="2 8" id="KW-0813">Transport</keyword>
<dbReference type="Pfam" id="PF07715">
    <property type="entry name" value="Plug"/>
    <property type="match status" value="1"/>
</dbReference>
<comment type="similarity">
    <text evidence="8 9">Belongs to the TonB-dependent receptor family.</text>
</comment>
<dbReference type="PROSITE" id="PS52016">
    <property type="entry name" value="TONB_DEPENDENT_REC_3"/>
    <property type="match status" value="1"/>
</dbReference>
<keyword evidence="6 8" id="KW-0472">Membrane</keyword>